<evidence type="ECO:0000313" key="2">
    <source>
        <dbReference type="Proteomes" id="UP000821845"/>
    </source>
</evidence>
<reference evidence="1" key="1">
    <citation type="submission" date="2020-05" db="EMBL/GenBank/DDBJ databases">
        <title>Large-scale comparative analyses of tick genomes elucidate their genetic diversity and vector capacities.</title>
        <authorList>
            <person name="Jia N."/>
            <person name="Wang J."/>
            <person name="Shi W."/>
            <person name="Du L."/>
            <person name="Sun Y."/>
            <person name="Zhan W."/>
            <person name="Jiang J."/>
            <person name="Wang Q."/>
            <person name="Zhang B."/>
            <person name="Ji P."/>
            <person name="Sakyi L.B."/>
            <person name="Cui X."/>
            <person name="Yuan T."/>
            <person name="Jiang B."/>
            <person name="Yang W."/>
            <person name="Lam T.T.-Y."/>
            <person name="Chang Q."/>
            <person name="Ding S."/>
            <person name="Wang X."/>
            <person name="Zhu J."/>
            <person name="Ruan X."/>
            <person name="Zhao L."/>
            <person name="Wei J."/>
            <person name="Que T."/>
            <person name="Du C."/>
            <person name="Cheng J."/>
            <person name="Dai P."/>
            <person name="Han X."/>
            <person name="Huang E."/>
            <person name="Gao Y."/>
            <person name="Liu J."/>
            <person name="Shao H."/>
            <person name="Ye R."/>
            <person name="Li L."/>
            <person name="Wei W."/>
            <person name="Wang X."/>
            <person name="Wang C."/>
            <person name="Yang T."/>
            <person name="Huo Q."/>
            <person name="Li W."/>
            <person name="Guo W."/>
            <person name="Chen H."/>
            <person name="Zhou L."/>
            <person name="Ni X."/>
            <person name="Tian J."/>
            <person name="Zhou Y."/>
            <person name="Sheng Y."/>
            <person name="Liu T."/>
            <person name="Pan Y."/>
            <person name="Xia L."/>
            <person name="Li J."/>
            <person name="Zhao F."/>
            <person name="Cao W."/>
        </authorList>
    </citation>
    <scope>NUCLEOTIDE SEQUENCE</scope>
    <source>
        <strain evidence="1">Hyas-2018</strain>
    </source>
</reference>
<proteinExistence type="predicted"/>
<dbReference type="Proteomes" id="UP000821845">
    <property type="component" value="Chromosome 2"/>
</dbReference>
<accession>A0ACB7SY50</accession>
<sequence length="182" mass="19812">MLLTKPMLFFVQALLLVSANASSTGGTRSEPNIGDSVDGFDYQRCPSRPEETVPRRIISPHLLFPSSVTTRDLLIKEGLKQFFGSGHGETAGMLLTKPMLFFVQCPWHASSENDEDMPEIEAAVKEEGHEAKCSKQKLNNGEAHPTCVSIAAGSNTKIDKKNDTEDSASNETENASQEAKEA</sequence>
<organism evidence="1 2">
    <name type="scientific">Hyalomma asiaticum</name>
    <name type="common">Tick</name>
    <dbReference type="NCBI Taxonomy" id="266040"/>
    <lineage>
        <taxon>Eukaryota</taxon>
        <taxon>Metazoa</taxon>
        <taxon>Ecdysozoa</taxon>
        <taxon>Arthropoda</taxon>
        <taxon>Chelicerata</taxon>
        <taxon>Arachnida</taxon>
        <taxon>Acari</taxon>
        <taxon>Parasitiformes</taxon>
        <taxon>Ixodida</taxon>
        <taxon>Ixodoidea</taxon>
        <taxon>Ixodidae</taxon>
        <taxon>Hyalomminae</taxon>
        <taxon>Hyalomma</taxon>
    </lineage>
</organism>
<comment type="caution">
    <text evidence="1">The sequence shown here is derived from an EMBL/GenBank/DDBJ whole genome shotgun (WGS) entry which is preliminary data.</text>
</comment>
<keyword evidence="2" id="KW-1185">Reference proteome</keyword>
<name>A0ACB7SY50_HYAAI</name>
<protein>
    <submittedName>
        <fullName evidence="1">Uncharacterized protein</fullName>
    </submittedName>
</protein>
<dbReference type="EMBL" id="CM023482">
    <property type="protein sequence ID" value="KAH6939886.1"/>
    <property type="molecule type" value="Genomic_DNA"/>
</dbReference>
<evidence type="ECO:0000313" key="1">
    <source>
        <dbReference type="EMBL" id="KAH6939886.1"/>
    </source>
</evidence>
<gene>
    <name evidence="1" type="ORF">HPB50_022005</name>
</gene>